<accession>A0A8X6FD09</accession>
<organism evidence="1 2">
    <name type="scientific">Trichonephila clavata</name>
    <name type="common">Joro spider</name>
    <name type="synonym">Nephila clavata</name>
    <dbReference type="NCBI Taxonomy" id="2740835"/>
    <lineage>
        <taxon>Eukaryota</taxon>
        <taxon>Metazoa</taxon>
        <taxon>Ecdysozoa</taxon>
        <taxon>Arthropoda</taxon>
        <taxon>Chelicerata</taxon>
        <taxon>Arachnida</taxon>
        <taxon>Araneae</taxon>
        <taxon>Araneomorphae</taxon>
        <taxon>Entelegynae</taxon>
        <taxon>Araneoidea</taxon>
        <taxon>Nephilidae</taxon>
        <taxon>Trichonephila</taxon>
    </lineage>
</organism>
<keyword evidence="2" id="KW-1185">Reference proteome</keyword>
<dbReference type="EMBL" id="BMAO01001975">
    <property type="protein sequence ID" value="GFQ77245.1"/>
    <property type="molecule type" value="Genomic_DNA"/>
</dbReference>
<name>A0A8X6FD09_TRICU</name>
<evidence type="ECO:0000313" key="2">
    <source>
        <dbReference type="Proteomes" id="UP000887116"/>
    </source>
</evidence>
<gene>
    <name evidence="1" type="ORF">TNCT_524421</name>
</gene>
<dbReference type="Proteomes" id="UP000887116">
    <property type="component" value="Unassembled WGS sequence"/>
</dbReference>
<protein>
    <submittedName>
        <fullName evidence="1">Uncharacterized protein</fullName>
    </submittedName>
</protein>
<reference evidence="1" key="1">
    <citation type="submission" date="2020-07" db="EMBL/GenBank/DDBJ databases">
        <title>Multicomponent nature underlies the extraordinary mechanical properties of spider dragline silk.</title>
        <authorList>
            <person name="Kono N."/>
            <person name="Nakamura H."/>
            <person name="Mori M."/>
            <person name="Yoshida Y."/>
            <person name="Ohtoshi R."/>
            <person name="Malay A.D."/>
            <person name="Moran D.A.P."/>
            <person name="Tomita M."/>
            <person name="Numata K."/>
            <person name="Arakawa K."/>
        </authorList>
    </citation>
    <scope>NUCLEOTIDE SEQUENCE</scope>
</reference>
<sequence>MPEWIVDKRRSETCNSYCSMCHHKRLSYTIDADANIEAISSSTCIISTNPAADVLTLSLIHSIAFLLLRPRNCLIRSYGILMKNLQWNVRSLYNLPPLHLRSVRGDDIRCRDARPRGVLPHKDTRPLR</sequence>
<proteinExistence type="predicted"/>
<comment type="caution">
    <text evidence="1">The sequence shown here is derived from an EMBL/GenBank/DDBJ whole genome shotgun (WGS) entry which is preliminary data.</text>
</comment>
<dbReference type="AlphaFoldDB" id="A0A8X6FD09"/>
<evidence type="ECO:0000313" key="1">
    <source>
        <dbReference type="EMBL" id="GFQ77245.1"/>
    </source>
</evidence>